<keyword evidence="2" id="KW-1185">Reference proteome</keyword>
<sequence>MSCPSAARIRRKGWNLEVALPSLTNRLRGIAPRAQCEALLPVSDRSFETPNVFDPVLAEIRFGCGRAPQIEAPQSVEQMMTRLRGSDEAARAYPIGRFDSLIARNTVFRQMRSQERGLSRDLADLDAEDPARGAMTRDLEALHLRITEHIRKGRRREMRDFGHEIQRRITTRDGLRERLTAFWADHFTAHSKNQQLRPADAAYVEEAIRPHVAGRFADMLRAAATHPVMLLYLDQAGSIGPNSRSAKTGSKRGGMNENLAREMLELHTLGVDGPYQQSDVRQLAELLTGLSYAPAKGFVFRKGHAEPGYETVMGKRYGGGKPVIEDIYAAFDDLSAHPATARHIAEKLARHFVSDLPDAGLVAALETAFVDSGGNLATVTEALLRHPAAWGPDHGKVKQPFDFVTSALRALGAGPRHIPVKHRQRMRRYLHTPLAQMGQNWHRPPGPDGWPEEDAAWIMPQRLVARMQWAMTVPFALMKLLPDPEDFMHMALGNRVTPDLAFAARGAETRAIGVGLVLLSPAFQRM</sequence>
<proteinExistence type="predicted"/>
<dbReference type="OrthoDB" id="9772295at2"/>
<dbReference type="InterPro" id="IPR014917">
    <property type="entry name" value="DUF1800"/>
</dbReference>
<dbReference type="AlphaFoldDB" id="A0A2V4NR03"/>
<evidence type="ECO:0000313" key="2">
    <source>
        <dbReference type="Proteomes" id="UP000248012"/>
    </source>
</evidence>
<gene>
    <name evidence="1" type="ORF">DI396_02485</name>
</gene>
<dbReference type="EMBL" id="QFVT01000002">
    <property type="protein sequence ID" value="PYC48957.1"/>
    <property type="molecule type" value="Genomic_DNA"/>
</dbReference>
<comment type="caution">
    <text evidence="1">The sequence shown here is derived from an EMBL/GenBank/DDBJ whole genome shotgun (WGS) entry which is preliminary data.</text>
</comment>
<evidence type="ECO:0000313" key="1">
    <source>
        <dbReference type="EMBL" id="PYC48957.1"/>
    </source>
</evidence>
<reference evidence="1 2" key="1">
    <citation type="submission" date="2018-05" db="EMBL/GenBank/DDBJ databases">
        <title>Oceanovita maritima gen. nov., sp. nov., a marine bacterium in the family Rhodobacteraceae isolated from surface seawater of Lundu port Xiamen, China.</title>
        <authorList>
            <person name="Hetharua B.H."/>
            <person name="Min D."/>
            <person name="Liao H."/>
            <person name="Tian Y."/>
        </authorList>
    </citation>
    <scope>NUCLEOTIDE SEQUENCE [LARGE SCALE GENOMIC DNA]</scope>
    <source>
        <strain evidence="1 2">FSX-11</strain>
    </source>
</reference>
<protein>
    <submittedName>
        <fullName evidence="1">DUF1800 domain-containing protein</fullName>
    </submittedName>
</protein>
<name>A0A2V4NR03_9RHOB</name>
<accession>A0A2V4NR03</accession>
<dbReference type="Proteomes" id="UP000248012">
    <property type="component" value="Unassembled WGS sequence"/>
</dbReference>
<organism evidence="1 2">
    <name type="scientific">Litorivita pollutaquae</name>
    <dbReference type="NCBI Taxonomy" id="2200892"/>
    <lineage>
        <taxon>Bacteria</taxon>
        <taxon>Pseudomonadati</taxon>
        <taxon>Pseudomonadota</taxon>
        <taxon>Alphaproteobacteria</taxon>
        <taxon>Rhodobacterales</taxon>
        <taxon>Paracoccaceae</taxon>
        <taxon>Litorivita</taxon>
    </lineage>
</organism>
<dbReference type="Pfam" id="PF08811">
    <property type="entry name" value="DUF1800"/>
    <property type="match status" value="1"/>
</dbReference>